<dbReference type="AlphaFoldDB" id="A0AAD7D7D2"/>
<proteinExistence type="predicted"/>
<comment type="caution">
    <text evidence="2">The sequence shown here is derived from an EMBL/GenBank/DDBJ whole genome shotgun (WGS) entry which is preliminary data.</text>
</comment>
<evidence type="ECO:0000313" key="3">
    <source>
        <dbReference type="Proteomes" id="UP001221757"/>
    </source>
</evidence>
<evidence type="ECO:0000256" key="1">
    <source>
        <dbReference type="SAM" id="MobiDB-lite"/>
    </source>
</evidence>
<reference evidence="2" key="1">
    <citation type="submission" date="2023-03" db="EMBL/GenBank/DDBJ databases">
        <title>Massive genome expansion in bonnet fungi (Mycena s.s.) driven by repeated elements and novel gene families across ecological guilds.</title>
        <authorList>
            <consortium name="Lawrence Berkeley National Laboratory"/>
            <person name="Harder C.B."/>
            <person name="Miyauchi S."/>
            <person name="Viragh M."/>
            <person name="Kuo A."/>
            <person name="Thoen E."/>
            <person name="Andreopoulos B."/>
            <person name="Lu D."/>
            <person name="Skrede I."/>
            <person name="Drula E."/>
            <person name="Henrissat B."/>
            <person name="Morin E."/>
            <person name="Kohler A."/>
            <person name="Barry K."/>
            <person name="LaButti K."/>
            <person name="Morin E."/>
            <person name="Salamov A."/>
            <person name="Lipzen A."/>
            <person name="Mereny Z."/>
            <person name="Hegedus B."/>
            <person name="Baldrian P."/>
            <person name="Stursova M."/>
            <person name="Weitz H."/>
            <person name="Taylor A."/>
            <person name="Grigoriev I.V."/>
            <person name="Nagy L.G."/>
            <person name="Martin F."/>
            <person name="Kauserud H."/>
        </authorList>
    </citation>
    <scope>NUCLEOTIDE SEQUENCE</scope>
    <source>
        <strain evidence="2">CBHHK067</strain>
    </source>
</reference>
<protein>
    <submittedName>
        <fullName evidence="2">Uncharacterized protein</fullName>
    </submittedName>
</protein>
<sequence length="516" mass="57518">MIASSGSSTCVRREKQYYILVLLETLFQHLPANIRRASSNRSCVKYGFLDRYLDRILFGVGLPRLWLSLAMPDDLPPIEVLRVWLHERRRLRTVLASISKLISYLRVSGIEHADRTSLGRLAGWLLRRTAHCEGKLRDALADLAASGVAATVLRAQWADQIAVQTKPVARRSKMQGQVAVEQVLEARQKAQQLFERVASLEEALADDPHEPRGGTNGVEAREGQAVRSRGSWASTIPRSSEAEAQRIFALQMNGRAVKQRLRAKLRDRKFELDPIERSFRRTRSENQRNEHAGAAIKQGSRNIAKLVKEYNKICDQIEALIKAKKVPARAVAPVPVPAKASTRFGFGRHEEGTPPLWLRDDKVRLGIQALLQKESLPRRGATLAEGARPPANWFATEWRAVDEALQASIALRPMEEILGPMPFDDAHLPQWGPTDAQILACQIAGVTASWGEYDSDGCAEDDDNDNDLFQVLQANATVVGTWSFRCRALPMPVTLIDAASAISAYLVLLPTTMYIF</sequence>
<gene>
    <name evidence="2" type="ORF">B0H17DRAFT_1138296</name>
</gene>
<organism evidence="2 3">
    <name type="scientific">Mycena rosella</name>
    <name type="common">Pink bonnet</name>
    <name type="synonym">Agaricus rosellus</name>
    <dbReference type="NCBI Taxonomy" id="1033263"/>
    <lineage>
        <taxon>Eukaryota</taxon>
        <taxon>Fungi</taxon>
        <taxon>Dikarya</taxon>
        <taxon>Basidiomycota</taxon>
        <taxon>Agaricomycotina</taxon>
        <taxon>Agaricomycetes</taxon>
        <taxon>Agaricomycetidae</taxon>
        <taxon>Agaricales</taxon>
        <taxon>Marasmiineae</taxon>
        <taxon>Mycenaceae</taxon>
        <taxon>Mycena</taxon>
    </lineage>
</organism>
<dbReference type="Proteomes" id="UP001221757">
    <property type="component" value="Unassembled WGS sequence"/>
</dbReference>
<evidence type="ECO:0000313" key="2">
    <source>
        <dbReference type="EMBL" id="KAJ7681698.1"/>
    </source>
</evidence>
<feature type="region of interest" description="Disordered" evidence="1">
    <location>
        <begin position="205"/>
        <end position="236"/>
    </location>
</feature>
<name>A0AAD7D7D2_MYCRO</name>
<keyword evidence="3" id="KW-1185">Reference proteome</keyword>
<dbReference type="EMBL" id="JARKIE010000115">
    <property type="protein sequence ID" value="KAJ7681698.1"/>
    <property type="molecule type" value="Genomic_DNA"/>
</dbReference>
<accession>A0AAD7D7D2</accession>